<comment type="similarity">
    <text evidence="1">Belongs to the Gfa family.</text>
</comment>
<dbReference type="PROSITE" id="PS51891">
    <property type="entry name" value="CENP_V_GFA"/>
    <property type="match status" value="1"/>
</dbReference>
<keyword evidence="4" id="KW-0456">Lyase</keyword>
<keyword evidence="3" id="KW-0862">Zinc</keyword>
<dbReference type="PANTHER" id="PTHR33337">
    <property type="entry name" value="GFA DOMAIN-CONTAINING PROTEIN"/>
    <property type="match status" value="1"/>
</dbReference>
<evidence type="ECO:0000256" key="4">
    <source>
        <dbReference type="ARBA" id="ARBA00023239"/>
    </source>
</evidence>
<dbReference type="EMBL" id="PXNQ02000002">
    <property type="protein sequence ID" value="RNF35706.1"/>
    <property type="molecule type" value="Genomic_DNA"/>
</dbReference>
<proteinExistence type="inferred from homology"/>
<feature type="domain" description="CENP-V/GFA" evidence="5">
    <location>
        <begin position="4"/>
        <end position="116"/>
    </location>
</feature>
<organism evidence="6 7">
    <name type="scientific">Paracoccus methylarcula</name>
    <dbReference type="NCBI Taxonomy" id="72022"/>
    <lineage>
        <taxon>Bacteria</taxon>
        <taxon>Pseudomonadati</taxon>
        <taxon>Pseudomonadota</taxon>
        <taxon>Alphaproteobacteria</taxon>
        <taxon>Rhodobacterales</taxon>
        <taxon>Paracoccaceae</taxon>
        <taxon>Paracoccus</taxon>
    </lineage>
</organism>
<comment type="caution">
    <text evidence="6">The sequence shown here is derived from an EMBL/GenBank/DDBJ whole genome shotgun (WGS) entry which is preliminary data.</text>
</comment>
<dbReference type="GO" id="GO:0016846">
    <property type="term" value="F:carbon-sulfur lyase activity"/>
    <property type="evidence" value="ECO:0007669"/>
    <property type="project" value="InterPro"/>
</dbReference>
<evidence type="ECO:0000313" key="7">
    <source>
        <dbReference type="Proteomes" id="UP000238137"/>
    </source>
</evidence>
<evidence type="ECO:0000256" key="2">
    <source>
        <dbReference type="ARBA" id="ARBA00022723"/>
    </source>
</evidence>
<dbReference type="AlphaFoldDB" id="A0A3R7PR39"/>
<dbReference type="Pfam" id="PF04828">
    <property type="entry name" value="GFA"/>
    <property type="match status" value="1"/>
</dbReference>
<dbReference type="InterPro" id="IPR011057">
    <property type="entry name" value="Mss4-like_sf"/>
</dbReference>
<reference evidence="6" key="1">
    <citation type="submission" date="2018-05" db="EMBL/GenBank/DDBJ databases">
        <title>Reclassification of Methylarcula marina and Methylarcula terricola as Paracoccus methylarcula sp.nov., comb.nov. and Paracoccus terricola comb.nov.</title>
        <authorList>
            <person name="Shmareva M.N."/>
            <person name="Doronina N.V."/>
            <person name="Vasilenko O.V."/>
            <person name="Tarlachkov S.V."/>
            <person name="Trotsenko Y.A."/>
        </authorList>
    </citation>
    <scope>NUCLEOTIDE SEQUENCE [LARGE SCALE GENOMIC DNA]</scope>
    <source>
        <strain evidence="6">VKM B-2159</strain>
    </source>
</reference>
<dbReference type="Proteomes" id="UP000238137">
    <property type="component" value="Unassembled WGS sequence"/>
</dbReference>
<accession>A0A3R7PR39</accession>
<dbReference type="SUPFAM" id="SSF51316">
    <property type="entry name" value="Mss4-like"/>
    <property type="match status" value="1"/>
</dbReference>
<protein>
    <submittedName>
        <fullName evidence="6">GFA family protein</fullName>
    </submittedName>
</protein>
<evidence type="ECO:0000313" key="6">
    <source>
        <dbReference type="EMBL" id="RNF35706.1"/>
    </source>
</evidence>
<evidence type="ECO:0000259" key="5">
    <source>
        <dbReference type="PROSITE" id="PS51891"/>
    </source>
</evidence>
<dbReference type="OrthoDB" id="9807246at2"/>
<gene>
    <name evidence="6" type="ORF">A7A09_004755</name>
</gene>
<keyword evidence="7" id="KW-1185">Reference proteome</keyword>
<dbReference type="GO" id="GO:0046872">
    <property type="term" value="F:metal ion binding"/>
    <property type="evidence" value="ECO:0007669"/>
    <property type="project" value="UniProtKB-KW"/>
</dbReference>
<dbReference type="Gene3D" id="3.90.1590.10">
    <property type="entry name" value="glutathione-dependent formaldehyde- activating enzyme (gfa)"/>
    <property type="match status" value="1"/>
</dbReference>
<name>A0A3R7PR39_9RHOB</name>
<dbReference type="RefSeq" id="WP_106690309.1">
    <property type="nucleotide sequence ID" value="NZ_PXNQ02000002.1"/>
</dbReference>
<sequence>MTALNGQCLCGAVRFSAVPKAGASVCHCAMCRKWTGGINIAVDLAEAPVFKDDARLGVYRSSEWAERLFCSECGSSLLYRTVDGAHHVASAGCFEDPSQFPLESEIFIDEKPSSYDLAGEHPRMTGPEFMAMVAPEQEAE</sequence>
<dbReference type="InterPro" id="IPR006913">
    <property type="entry name" value="CENP-V/GFA"/>
</dbReference>
<evidence type="ECO:0000256" key="1">
    <source>
        <dbReference type="ARBA" id="ARBA00005495"/>
    </source>
</evidence>
<evidence type="ECO:0000256" key="3">
    <source>
        <dbReference type="ARBA" id="ARBA00022833"/>
    </source>
</evidence>
<keyword evidence="2" id="KW-0479">Metal-binding</keyword>
<dbReference type="PANTHER" id="PTHR33337:SF40">
    <property type="entry name" value="CENP-V_GFA DOMAIN-CONTAINING PROTEIN-RELATED"/>
    <property type="match status" value="1"/>
</dbReference>